<accession>A0A1L9REE3</accession>
<gene>
    <name evidence="1" type="ORF">ASPWEDRAFT_30384</name>
</gene>
<dbReference type="RefSeq" id="XP_040686968.1">
    <property type="nucleotide sequence ID" value="XM_040833397.1"/>
</dbReference>
<name>A0A1L9REE3_ASPWE</name>
<dbReference type="VEuPathDB" id="FungiDB:ASPWEDRAFT_30384"/>
<evidence type="ECO:0000313" key="2">
    <source>
        <dbReference type="Proteomes" id="UP000184383"/>
    </source>
</evidence>
<protein>
    <submittedName>
        <fullName evidence="1">Uncharacterized protein</fullName>
    </submittedName>
</protein>
<dbReference type="AlphaFoldDB" id="A0A1L9REE3"/>
<proteinExistence type="predicted"/>
<reference evidence="2" key="1">
    <citation type="journal article" date="2017" name="Genome Biol.">
        <title>Comparative genomics reveals high biological diversity and specific adaptations in the industrially and medically important fungal genus Aspergillus.</title>
        <authorList>
            <person name="de Vries R.P."/>
            <person name="Riley R."/>
            <person name="Wiebenga A."/>
            <person name="Aguilar-Osorio G."/>
            <person name="Amillis S."/>
            <person name="Uchima C.A."/>
            <person name="Anderluh G."/>
            <person name="Asadollahi M."/>
            <person name="Askin M."/>
            <person name="Barry K."/>
            <person name="Battaglia E."/>
            <person name="Bayram O."/>
            <person name="Benocci T."/>
            <person name="Braus-Stromeyer S.A."/>
            <person name="Caldana C."/>
            <person name="Canovas D."/>
            <person name="Cerqueira G.C."/>
            <person name="Chen F."/>
            <person name="Chen W."/>
            <person name="Choi C."/>
            <person name="Clum A."/>
            <person name="Dos Santos R.A."/>
            <person name="Damasio A.R."/>
            <person name="Diallinas G."/>
            <person name="Emri T."/>
            <person name="Fekete E."/>
            <person name="Flipphi M."/>
            <person name="Freyberg S."/>
            <person name="Gallo A."/>
            <person name="Gournas C."/>
            <person name="Habgood R."/>
            <person name="Hainaut M."/>
            <person name="Harispe M.L."/>
            <person name="Henrissat B."/>
            <person name="Hilden K.S."/>
            <person name="Hope R."/>
            <person name="Hossain A."/>
            <person name="Karabika E."/>
            <person name="Karaffa L."/>
            <person name="Karanyi Z."/>
            <person name="Krasevec N."/>
            <person name="Kuo A."/>
            <person name="Kusch H."/>
            <person name="LaButti K."/>
            <person name="Lagendijk E.L."/>
            <person name="Lapidus A."/>
            <person name="Levasseur A."/>
            <person name="Lindquist E."/>
            <person name="Lipzen A."/>
            <person name="Logrieco A.F."/>
            <person name="MacCabe A."/>
            <person name="Maekelae M.R."/>
            <person name="Malavazi I."/>
            <person name="Melin P."/>
            <person name="Meyer V."/>
            <person name="Mielnichuk N."/>
            <person name="Miskei M."/>
            <person name="Molnar A.P."/>
            <person name="Mule G."/>
            <person name="Ngan C.Y."/>
            <person name="Orejas M."/>
            <person name="Orosz E."/>
            <person name="Ouedraogo J.P."/>
            <person name="Overkamp K.M."/>
            <person name="Park H.-S."/>
            <person name="Perrone G."/>
            <person name="Piumi F."/>
            <person name="Punt P.J."/>
            <person name="Ram A.F."/>
            <person name="Ramon A."/>
            <person name="Rauscher S."/>
            <person name="Record E."/>
            <person name="Riano-Pachon D.M."/>
            <person name="Robert V."/>
            <person name="Roehrig J."/>
            <person name="Ruller R."/>
            <person name="Salamov A."/>
            <person name="Salih N.S."/>
            <person name="Samson R.A."/>
            <person name="Sandor E."/>
            <person name="Sanguinetti M."/>
            <person name="Schuetze T."/>
            <person name="Sepcic K."/>
            <person name="Shelest E."/>
            <person name="Sherlock G."/>
            <person name="Sophianopoulou V."/>
            <person name="Squina F.M."/>
            <person name="Sun H."/>
            <person name="Susca A."/>
            <person name="Todd R.B."/>
            <person name="Tsang A."/>
            <person name="Unkles S.E."/>
            <person name="van de Wiele N."/>
            <person name="van Rossen-Uffink D."/>
            <person name="Oliveira J.V."/>
            <person name="Vesth T.C."/>
            <person name="Visser J."/>
            <person name="Yu J.-H."/>
            <person name="Zhou M."/>
            <person name="Andersen M.R."/>
            <person name="Archer D.B."/>
            <person name="Baker S.E."/>
            <person name="Benoit I."/>
            <person name="Brakhage A.A."/>
            <person name="Braus G.H."/>
            <person name="Fischer R."/>
            <person name="Frisvad J.C."/>
            <person name="Goldman G.H."/>
            <person name="Houbraken J."/>
            <person name="Oakley B."/>
            <person name="Pocsi I."/>
            <person name="Scazzocchio C."/>
            <person name="Seiboth B."/>
            <person name="vanKuyk P.A."/>
            <person name="Wortman J."/>
            <person name="Dyer P.S."/>
            <person name="Grigoriev I.V."/>
        </authorList>
    </citation>
    <scope>NUCLEOTIDE SEQUENCE [LARGE SCALE GENOMIC DNA]</scope>
    <source>
        <strain evidence="2">DTO 134E9</strain>
    </source>
</reference>
<keyword evidence="2" id="KW-1185">Reference proteome</keyword>
<organism evidence="1 2">
    <name type="scientific">Aspergillus wentii DTO 134E9</name>
    <dbReference type="NCBI Taxonomy" id="1073089"/>
    <lineage>
        <taxon>Eukaryota</taxon>
        <taxon>Fungi</taxon>
        <taxon>Dikarya</taxon>
        <taxon>Ascomycota</taxon>
        <taxon>Pezizomycotina</taxon>
        <taxon>Eurotiomycetes</taxon>
        <taxon>Eurotiomycetidae</taxon>
        <taxon>Eurotiales</taxon>
        <taxon>Aspergillaceae</taxon>
        <taxon>Aspergillus</taxon>
        <taxon>Aspergillus subgen. Cremei</taxon>
    </lineage>
</organism>
<dbReference type="EMBL" id="KV878214">
    <property type="protein sequence ID" value="OJJ33291.1"/>
    <property type="molecule type" value="Genomic_DNA"/>
</dbReference>
<dbReference type="Proteomes" id="UP000184383">
    <property type="component" value="Unassembled WGS sequence"/>
</dbReference>
<evidence type="ECO:0000313" key="1">
    <source>
        <dbReference type="EMBL" id="OJJ33291.1"/>
    </source>
</evidence>
<dbReference type="GeneID" id="63749245"/>
<sequence length="154" mass="17876">MNQQPISWRRIDALDTNFNIAAEMNHGKPKTLHKRIHFLRREGSGKKHQFLSEEKMPAGLADAVGWFCETEPERLLDDEMFITIVEENDSRRIEARSPKCRPFHRQSKGPKPMTRGKRCCHLYQLTATDVVSYDCRWCLFSTFNVQTANAPTIP</sequence>